<dbReference type="OrthoDB" id="3773913at2"/>
<dbReference type="GO" id="GO:0015074">
    <property type="term" value="P:DNA integration"/>
    <property type="evidence" value="ECO:0007669"/>
    <property type="project" value="InterPro"/>
</dbReference>
<dbReference type="Gene3D" id="1.10.443.10">
    <property type="entry name" value="Intergrase catalytic core"/>
    <property type="match status" value="1"/>
</dbReference>
<comment type="caution">
    <text evidence="3">The sequence shown here is derived from an EMBL/GenBank/DDBJ whole genome shotgun (WGS) entry which is preliminary data.</text>
</comment>
<evidence type="ECO:0000313" key="4">
    <source>
        <dbReference type="Proteomes" id="UP000320888"/>
    </source>
</evidence>
<dbReference type="InterPro" id="IPR011010">
    <property type="entry name" value="DNA_brk_join_enz"/>
</dbReference>
<dbReference type="InterPro" id="IPR050090">
    <property type="entry name" value="Tyrosine_recombinase_XerCD"/>
</dbReference>
<evidence type="ECO:0000259" key="2">
    <source>
        <dbReference type="PROSITE" id="PS51898"/>
    </source>
</evidence>
<dbReference type="SUPFAM" id="SSF56349">
    <property type="entry name" value="DNA breaking-rejoining enzymes"/>
    <property type="match status" value="1"/>
</dbReference>
<evidence type="ECO:0000256" key="1">
    <source>
        <dbReference type="ARBA" id="ARBA00023172"/>
    </source>
</evidence>
<proteinExistence type="predicted"/>
<dbReference type="EMBL" id="VKLS01000118">
    <property type="protein sequence ID" value="TSB41555.1"/>
    <property type="molecule type" value="Genomic_DNA"/>
</dbReference>
<dbReference type="PANTHER" id="PTHR30349">
    <property type="entry name" value="PHAGE INTEGRASE-RELATED"/>
    <property type="match status" value="1"/>
</dbReference>
<dbReference type="PANTHER" id="PTHR30349:SF64">
    <property type="entry name" value="PROPHAGE INTEGRASE INTD-RELATED"/>
    <property type="match status" value="1"/>
</dbReference>
<protein>
    <submittedName>
        <fullName evidence="3">Site-specific integrase</fullName>
    </submittedName>
</protein>
<sequence>MLTFEFTVYTIRERANRPKPFQLRWKVGPRTHSKSYKTKTLADGRRSQLMAAAQRGEQFDVETGLPKSELEASKPKLTWLDHATDYARMKWSEAASAKGRATRADALAAVSAALVQDMRGAPAPAVLRRALTGYAFNFSEHRPPPPDHLAAALTWISEKSLPMPALEDDSEMIRIALKALSTRLDGKKAAATTITNRRTVFNNALRYAVERKLLTANPLPSIDWSPPPTDDEIDLRYVPNPQQAKALIDAVGTLGPRGEHLQAFFACIYYAATRPAEAMNLRKSDCTLPETGWGVLLLSGSASRVGAAWTDDGESYEERGLKHRARSSVRDVPIPPELVKMLLAHIERYGVAPDGRLFRAAQGGVVLSKEYSEVWQKARRAALTETQVLHHFAEVPYTGRKAGISFWLASGVDSTEVARRAGHSVAVLNKFYAKVLDGRREHANTLIERAMRTAEAAE</sequence>
<keyword evidence="4" id="KW-1185">Reference proteome</keyword>
<accession>A0A553ZJD3</accession>
<gene>
    <name evidence="3" type="ORF">FNZ23_12395</name>
</gene>
<dbReference type="AlphaFoldDB" id="A0A553ZJD3"/>
<organism evidence="3 4">
    <name type="scientific">Streptomyces benahoarensis</name>
    <dbReference type="NCBI Taxonomy" id="2595054"/>
    <lineage>
        <taxon>Bacteria</taxon>
        <taxon>Bacillati</taxon>
        <taxon>Actinomycetota</taxon>
        <taxon>Actinomycetes</taxon>
        <taxon>Kitasatosporales</taxon>
        <taxon>Streptomycetaceae</taxon>
        <taxon>Streptomyces</taxon>
    </lineage>
</organism>
<dbReference type="PROSITE" id="PS51898">
    <property type="entry name" value="TYR_RECOMBINASE"/>
    <property type="match status" value="1"/>
</dbReference>
<dbReference type="RefSeq" id="WP_143942570.1">
    <property type="nucleotide sequence ID" value="NZ_VKLS01000118.1"/>
</dbReference>
<dbReference type="InterPro" id="IPR002104">
    <property type="entry name" value="Integrase_catalytic"/>
</dbReference>
<dbReference type="GO" id="GO:0003677">
    <property type="term" value="F:DNA binding"/>
    <property type="evidence" value="ECO:0007669"/>
    <property type="project" value="InterPro"/>
</dbReference>
<feature type="domain" description="Tyr recombinase" evidence="2">
    <location>
        <begin position="234"/>
        <end position="448"/>
    </location>
</feature>
<dbReference type="GO" id="GO:0006310">
    <property type="term" value="P:DNA recombination"/>
    <property type="evidence" value="ECO:0007669"/>
    <property type="project" value="UniProtKB-KW"/>
</dbReference>
<name>A0A553ZJD3_9ACTN</name>
<evidence type="ECO:0000313" key="3">
    <source>
        <dbReference type="EMBL" id="TSB41555.1"/>
    </source>
</evidence>
<dbReference type="InterPro" id="IPR013762">
    <property type="entry name" value="Integrase-like_cat_sf"/>
</dbReference>
<keyword evidence="1" id="KW-0233">DNA recombination</keyword>
<reference evidence="3 4" key="1">
    <citation type="submission" date="2019-07" db="EMBL/GenBank/DDBJ databases">
        <title>Draft genome for Streptomyces benahoarensis MZ03-48.</title>
        <authorList>
            <person name="Gonzalez-Pimentel J.L."/>
        </authorList>
    </citation>
    <scope>NUCLEOTIDE SEQUENCE [LARGE SCALE GENOMIC DNA]</scope>
    <source>
        <strain evidence="3 4">MZ03-48</strain>
    </source>
</reference>
<dbReference type="Proteomes" id="UP000320888">
    <property type="component" value="Unassembled WGS sequence"/>
</dbReference>